<dbReference type="GO" id="GO:0020037">
    <property type="term" value="F:heme binding"/>
    <property type="evidence" value="ECO:0007669"/>
    <property type="project" value="InterPro"/>
</dbReference>
<evidence type="ECO:0000313" key="5">
    <source>
        <dbReference type="EMBL" id="TKW51320.1"/>
    </source>
</evidence>
<dbReference type="GO" id="GO:0016705">
    <property type="term" value="F:oxidoreductase activity, acting on paired donors, with incorporation or reduction of molecular oxygen"/>
    <property type="evidence" value="ECO:0007669"/>
    <property type="project" value="InterPro"/>
</dbReference>
<dbReference type="InterPro" id="IPR036396">
    <property type="entry name" value="Cyt_P450_sf"/>
</dbReference>
<comment type="caution">
    <text evidence="5">The sequence shown here is derived from an EMBL/GenBank/DDBJ whole genome shotgun (WGS) entry which is preliminary data.</text>
</comment>
<keyword evidence="6" id="KW-1185">Reference proteome</keyword>
<evidence type="ECO:0000313" key="6">
    <source>
        <dbReference type="Proteomes" id="UP000310108"/>
    </source>
</evidence>
<name>A0A4U6X773_9PEZI</name>
<comment type="similarity">
    <text evidence="1">Belongs to the cytochrome P450 family.</text>
</comment>
<dbReference type="InterPro" id="IPR001128">
    <property type="entry name" value="Cyt_P450"/>
</dbReference>
<evidence type="ECO:0000256" key="3">
    <source>
        <dbReference type="ARBA" id="ARBA00022723"/>
    </source>
</evidence>
<dbReference type="EMBL" id="PJEX01000318">
    <property type="protein sequence ID" value="TKW51320.1"/>
    <property type="molecule type" value="Genomic_DNA"/>
</dbReference>
<accession>A0A4U6X773</accession>
<dbReference type="Pfam" id="PF00067">
    <property type="entry name" value="p450"/>
    <property type="match status" value="1"/>
</dbReference>
<proteinExistence type="inferred from homology"/>
<evidence type="ECO:0000256" key="2">
    <source>
        <dbReference type="ARBA" id="ARBA00022617"/>
    </source>
</evidence>
<dbReference type="GO" id="GO:0004497">
    <property type="term" value="F:monooxygenase activity"/>
    <property type="evidence" value="ECO:0007669"/>
    <property type="project" value="InterPro"/>
</dbReference>
<organism evidence="5 6">
    <name type="scientific">Colletotrichum tanaceti</name>
    <dbReference type="NCBI Taxonomy" id="1306861"/>
    <lineage>
        <taxon>Eukaryota</taxon>
        <taxon>Fungi</taxon>
        <taxon>Dikarya</taxon>
        <taxon>Ascomycota</taxon>
        <taxon>Pezizomycotina</taxon>
        <taxon>Sordariomycetes</taxon>
        <taxon>Hypocreomycetidae</taxon>
        <taxon>Glomerellales</taxon>
        <taxon>Glomerellaceae</taxon>
        <taxon>Colletotrichum</taxon>
        <taxon>Colletotrichum destructivum species complex</taxon>
    </lineage>
</organism>
<dbReference type="Gene3D" id="1.10.630.10">
    <property type="entry name" value="Cytochrome P450"/>
    <property type="match status" value="1"/>
</dbReference>
<evidence type="ECO:0000256" key="1">
    <source>
        <dbReference type="ARBA" id="ARBA00010617"/>
    </source>
</evidence>
<dbReference type="GO" id="GO:0005506">
    <property type="term" value="F:iron ion binding"/>
    <property type="evidence" value="ECO:0007669"/>
    <property type="project" value="InterPro"/>
</dbReference>
<dbReference type="Proteomes" id="UP000310108">
    <property type="component" value="Unassembled WGS sequence"/>
</dbReference>
<dbReference type="SUPFAM" id="SSF48264">
    <property type="entry name" value="Cytochrome P450"/>
    <property type="match status" value="1"/>
</dbReference>
<reference evidence="5 6" key="1">
    <citation type="journal article" date="2019" name="PLoS ONE">
        <title>Comparative genome analysis indicates high evolutionary potential of pathogenicity genes in Colletotrichum tanaceti.</title>
        <authorList>
            <person name="Lelwala R.V."/>
            <person name="Korhonen P.K."/>
            <person name="Young N.D."/>
            <person name="Scott J.B."/>
            <person name="Ades P.A."/>
            <person name="Gasser R.B."/>
            <person name="Taylor P.W.J."/>
        </authorList>
    </citation>
    <scope>NUCLEOTIDE SEQUENCE [LARGE SCALE GENOMIC DNA]</scope>
    <source>
        <strain evidence="5">BRIP57314</strain>
    </source>
</reference>
<keyword evidence="4" id="KW-0408">Iron</keyword>
<dbReference type="AlphaFoldDB" id="A0A4U6X773"/>
<keyword evidence="3" id="KW-0479">Metal-binding</keyword>
<dbReference type="InterPro" id="IPR050121">
    <property type="entry name" value="Cytochrome_P450_monoxygenase"/>
</dbReference>
<gene>
    <name evidence="5" type="ORF">CTA1_13008</name>
</gene>
<protein>
    <submittedName>
        <fullName evidence="5">Uncharacterized protein</fullName>
    </submittedName>
</protein>
<sequence length="168" mass="18783">MMFHGPWYAASFSICSATISHLKLEPQWLMFLAKRYNTAALKDIYWDPKCNTKRPLYGTGALGPPQIFSTIDGNDHRALRKALDGPQESLRLNPPAPNLFARVAPSPGGKVVGGTWVPPGAEMTSNANVVQRDPRLYAPDPGAFRPERWLLLDEEEERAKRGLMPRKK</sequence>
<evidence type="ECO:0000256" key="4">
    <source>
        <dbReference type="ARBA" id="ARBA00023004"/>
    </source>
</evidence>
<keyword evidence="2" id="KW-0349">Heme</keyword>
<dbReference type="STRING" id="1306861.A0A4U6X773"/>
<dbReference type="PANTHER" id="PTHR24305:SF166">
    <property type="entry name" value="CYTOCHROME P450 12A4, MITOCHONDRIAL-RELATED"/>
    <property type="match status" value="1"/>
</dbReference>
<dbReference type="PANTHER" id="PTHR24305">
    <property type="entry name" value="CYTOCHROME P450"/>
    <property type="match status" value="1"/>
</dbReference>